<sequence>MTCIVAVENPAARTVIMGADSRVTNGTLCFPLSEDDGKIIKVAGFLIGQAGIARIKRVVAGIEIKFGIGGPSSDFDLTSEVIKVIVPALKKAAKEGDFLQVKEGLVNMSAGLMIAFGNQICTVAEDFSVMPHKNFWAIGSGARLALGSLATTEKFLDYDTERRVRTALEVAERFENTVGAPFVIESTKALPLPAKNHSIW</sequence>
<evidence type="ECO:0000313" key="2">
    <source>
        <dbReference type="Proteomes" id="UP000179113"/>
    </source>
</evidence>
<dbReference type="InterPro" id="IPR029055">
    <property type="entry name" value="Ntn_hydrolases_N"/>
</dbReference>
<reference evidence="1 2" key="1">
    <citation type="journal article" date="2016" name="Nat. Commun.">
        <title>Thousands of microbial genomes shed light on interconnected biogeochemical processes in an aquifer system.</title>
        <authorList>
            <person name="Anantharaman K."/>
            <person name="Brown C.T."/>
            <person name="Hug L.A."/>
            <person name="Sharon I."/>
            <person name="Castelle C.J."/>
            <person name="Probst A.J."/>
            <person name="Thomas B.C."/>
            <person name="Singh A."/>
            <person name="Wilkins M.J."/>
            <person name="Karaoz U."/>
            <person name="Brodie E.L."/>
            <person name="Williams K.H."/>
            <person name="Hubbard S.S."/>
            <person name="Banfield J.F."/>
        </authorList>
    </citation>
    <scope>NUCLEOTIDE SEQUENCE [LARGE SCALE GENOMIC DNA]</scope>
</reference>
<name>A0A1F4WKG6_UNCKA</name>
<proteinExistence type="predicted"/>
<dbReference type="SUPFAM" id="SSF56235">
    <property type="entry name" value="N-terminal nucleophile aminohydrolases (Ntn hydrolases)"/>
    <property type="match status" value="1"/>
</dbReference>
<dbReference type="Gene3D" id="3.60.20.10">
    <property type="entry name" value="Glutamine Phosphoribosylpyrophosphate, subunit 1, domain 1"/>
    <property type="match status" value="1"/>
</dbReference>
<protein>
    <submittedName>
        <fullName evidence="1">Uncharacterized protein</fullName>
    </submittedName>
</protein>
<organism evidence="1 2">
    <name type="scientific">candidate division WWE3 bacterium RIFOXYC1_FULL_39_7</name>
    <dbReference type="NCBI Taxonomy" id="1802643"/>
    <lineage>
        <taxon>Bacteria</taxon>
        <taxon>Katanobacteria</taxon>
    </lineage>
</organism>
<dbReference type="AlphaFoldDB" id="A0A1F4WKG6"/>
<gene>
    <name evidence="1" type="ORF">A2415_00140</name>
</gene>
<evidence type="ECO:0000313" key="1">
    <source>
        <dbReference type="EMBL" id="OGC69917.1"/>
    </source>
</evidence>
<comment type="caution">
    <text evidence="1">The sequence shown here is derived from an EMBL/GenBank/DDBJ whole genome shotgun (WGS) entry which is preliminary data.</text>
</comment>
<dbReference type="Proteomes" id="UP000179113">
    <property type="component" value="Unassembled WGS sequence"/>
</dbReference>
<accession>A0A1F4WKG6</accession>
<dbReference type="EMBL" id="MEWA01000015">
    <property type="protein sequence ID" value="OGC69917.1"/>
    <property type="molecule type" value="Genomic_DNA"/>
</dbReference>